<dbReference type="AlphaFoldDB" id="W3X868"/>
<organism evidence="10 11">
    <name type="scientific">Pestalotiopsis fici (strain W106-1 / CGMCC3.15140)</name>
    <dbReference type="NCBI Taxonomy" id="1229662"/>
    <lineage>
        <taxon>Eukaryota</taxon>
        <taxon>Fungi</taxon>
        <taxon>Dikarya</taxon>
        <taxon>Ascomycota</taxon>
        <taxon>Pezizomycotina</taxon>
        <taxon>Sordariomycetes</taxon>
        <taxon>Xylariomycetidae</taxon>
        <taxon>Amphisphaeriales</taxon>
        <taxon>Sporocadaceae</taxon>
        <taxon>Pestalotiopsis</taxon>
    </lineage>
</organism>
<dbReference type="SUPFAM" id="SSF57667">
    <property type="entry name" value="beta-beta-alpha zinc fingers"/>
    <property type="match status" value="2"/>
</dbReference>
<dbReference type="Pfam" id="PF00096">
    <property type="entry name" value="zf-C2H2"/>
    <property type="match status" value="3"/>
</dbReference>
<dbReference type="SMART" id="SM00355">
    <property type="entry name" value="ZnF_C2H2"/>
    <property type="match status" value="3"/>
</dbReference>
<dbReference type="EMBL" id="KI912112">
    <property type="protein sequence ID" value="ETS82313.1"/>
    <property type="molecule type" value="Genomic_DNA"/>
</dbReference>
<feature type="region of interest" description="Disordered" evidence="8">
    <location>
        <begin position="170"/>
        <end position="199"/>
    </location>
</feature>
<keyword evidence="4" id="KW-0862">Zinc</keyword>
<reference evidence="11" key="1">
    <citation type="journal article" date="2015" name="BMC Genomics">
        <title>Genomic and transcriptomic analysis of the endophytic fungus Pestalotiopsis fici reveals its lifestyle and high potential for synthesis of natural products.</title>
        <authorList>
            <person name="Wang X."/>
            <person name="Zhang X."/>
            <person name="Liu L."/>
            <person name="Xiang M."/>
            <person name="Wang W."/>
            <person name="Sun X."/>
            <person name="Che Y."/>
            <person name="Guo L."/>
            <person name="Liu G."/>
            <person name="Guo L."/>
            <person name="Wang C."/>
            <person name="Yin W.B."/>
            <person name="Stadler M."/>
            <person name="Zhang X."/>
            <person name="Liu X."/>
        </authorList>
    </citation>
    <scope>NUCLEOTIDE SEQUENCE [LARGE SCALE GENOMIC DNA]</scope>
    <source>
        <strain evidence="11">W106-1 / CGMCC3.15140</strain>
    </source>
</reference>
<dbReference type="HOGENOM" id="CLU_049940_0_0_1"/>
<dbReference type="GeneID" id="19272328"/>
<feature type="region of interest" description="Disordered" evidence="8">
    <location>
        <begin position="309"/>
        <end position="343"/>
    </location>
</feature>
<dbReference type="PROSITE" id="PS00028">
    <property type="entry name" value="ZINC_FINGER_C2H2_1"/>
    <property type="match status" value="2"/>
</dbReference>
<dbReference type="Gene3D" id="3.30.160.60">
    <property type="entry name" value="Classic Zinc Finger"/>
    <property type="match status" value="3"/>
</dbReference>
<dbReference type="OMA" id="IYGDQSC"/>
<feature type="domain" description="C2H2-type" evidence="9">
    <location>
        <begin position="269"/>
        <end position="296"/>
    </location>
</feature>
<evidence type="ECO:0000256" key="2">
    <source>
        <dbReference type="ARBA" id="ARBA00022737"/>
    </source>
</evidence>
<evidence type="ECO:0000256" key="3">
    <source>
        <dbReference type="ARBA" id="ARBA00022771"/>
    </source>
</evidence>
<keyword evidence="2" id="KW-0677">Repeat</keyword>
<keyword evidence="3 7" id="KW-0863">Zinc-finger</keyword>
<dbReference type="eggNOG" id="KOG1721">
    <property type="taxonomic scope" value="Eukaryota"/>
</dbReference>
<dbReference type="Proteomes" id="UP000030651">
    <property type="component" value="Unassembled WGS sequence"/>
</dbReference>
<feature type="region of interest" description="Disordered" evidence="8">
    <location>
        <begin position="91"/>
        <end position="133"/>
    </location>
</feature>
<dbReference type="GO" id="GO:0008270">
    <property type="term" value="F:zinc ion binding"/>
    <property type="evidence" value="ECO:0007669"/>
    <property type="project" value="UniProtKB-KW"/>
</dbReference>
<dbReference type="PANTHER" id="PTHR23235:SF120">
    <property type="entry name" value="KRUPPEL-LIKE FACTOR 15"/>
    <property type="match status" value="1"/>
</dbReference>
<dbReference type="FunFam" id="3.30.160.60:FF:000032">
    <property type="entry name" value="Krueppel-like factor 4"/>
    <property type="match status" value="1"/>
</dbReference>
<evidence type="ECO:0000256" key="7">
    <source>
        <dbReference type="PROSITE-ProRule" id="PRU00042"/>
    </source>
</evidence>
<dbReference type="PANTHER" id="PTHR23235">
    <property type="entry name" value="KRUEPPEL-LIKE TRANSCRIPTION FACTOR"/>
    <property type="match status" value="1"/>
</dbReference>
<sequence length="357" mass="39692">MDPSLESESLALDATSSAEWHATLLAPSSSADVPQNILASYDTYTGYDTPLHSDYHGIYTTTQAPAAVGSLSPQPFPRTLSHSPAMVQRPFYGYRPSASPQPRVKMESSSEYPDPEVSRYPSPHAGPAMPVEIGGYSSAASSTGYLSDAPSSSMPRSEYALECSVYPSISAAQPPPHHQNALPYHRMNRGPRPKTRKLTSKEDANYQCEVKGCGKLFSRSYNYKAHLETHDENREYPFPCTVGDCDRKFVRKTDLTRHHQSVHMREKNHRCDYCHRSFARKDTLRRHMEDGCSKRFDIGTLDVRSEGYDSASFGPRSSATNLIAPPPTQLPPMTNTIPRSPNANMLEPVSALMRRGY</sequence>
<gene>
    <name evidence="10" type="ORF">PFICI_07315</name>
</gene>
<name>W3X868_PESFW</name>
<evidence type="ECO:0000313" key="11">
    <source>
        <dbReference type="Proteomes" id="UP000030651"/>
    </source>
</evidence>
<evidence type="ECO:0000256" key="1">
    <source>
        <dbReference type="ARBA" id="ARBA00022723"/>
    </source>
</evidence>
<evidence type="ECO:0000259" key="9">
    <source>
        <dbReference type="PROSITE" id="PS50157"/>
    </source>
</evidence>
<evidence type="ECO:0000313" key="10">
    <source>
        <dbReference type="EMBL" id="ETS82313.1"/>
    </source>
</evidence>
<dbReference type="RefSeq" id="XP_007834087.1">
    <property type="nucleotide sequence ID" value="XM_007835896.1"/>
</dbReference>
<dbReference type="GO" id="GO:0000981">
    <property type="term" value="F:DNA-binding transcription factor activity, RNA polymerase II-specific"/>
    <property type="evidence" value="ECO:0007669"/>
    <property type="project" value="TreeGrafter"/>
</dbReference>
<dbReference type="PROSITE" id="PS50157">
    <property type="entry name" value="ZINC_FINGER_C2H2_2"/>
    <property type="match status" value="3"/>
</dbReference>
<keyword evidence="5" id="KW-0805">Transcription regulation</keyword>
<dbReference type="GO" id="GO:0000978">
    <property type="term" value="F:RNA polymerase II cis-regulatory region sequence-specific DNA binding"/>
    <property type="evidence" value="ECO:0007669"/>
    <property type="project" value="TreeGrafter"/>
</dbReference>
<feature type="compositionally biased region" description="Polar residues" evidence="8">
    <location>
        <begin position="331"/>
        <end position="343"/>
    </location>
</feature>
<keyword evidence="11" id="KW-1185">Reference proteome</keyword>
<keyword evidence="1" id="KW-0479">Metal-binding</keyword>
<dbReference type="OrthoDB" id="6910977at2759"/>
<dbReference type="InParanoid" id="W3X868"/>
<evidence type="ECO:0000256" key="4">
    <source>
        <dbReference type="ARBA" id="ARBA00022833"/>
    </source>
</evidence>
<evidence type="ECO:0000256" key="5">
    <source>
        <dbReference type="ARBA" id="ARBA00023015"/>
    </source>
</evidence>
<dbReference type="KEGG" id="pfy:PFICI_07315"/>
<evidence type="ECO:0000256" key="8">
    <source>
        <dbReference type="SAM" id="MobiDB-lite"/>
    </source>
</evidence>
<keyword evidence="6" id="KW-0804">Transcription</keyword>
<proteinExistence type="predicted"/>
<protein>
    <recommendedName>
        <fullName evidence="9">C2H2-type domain-containing protein</fullName>
    </recommendedName>
</protein>
<dbReference type="InterPro" id="IPR013087">
    <property type="entry name" value="Znf_C2H2_type"/>
</dbReference>
<feature type="domain" description="C2H2-type" evidence="9">
    <location>
        <begin position="206"/>
        <end position="235"/>
    </location>
</feature>
<evidence type="ECO:0000256" key="6">
    <source>
        <dbReference type="ARBA" id="ARBA00023163"/>
    </source>
</evidence>
<feature type="compositionally biased region" description="Basic residues" evidence="8">
    <location>
        <begin position="186"/>
        <end position="198"/>
    </location>
</feature>
<dbReference type="InterPro" id="IPR036236">
    <property type="entry name" value="Znf_C2H2_sf"/>
</dbReference>
<accession>W3X868</accession>
<feature type="domain" description="C2H2-type" evidence="9">
    <location>
        <begin position="238"/>
        <end position="268"/>
    </location>
</feature>